<evidence type="ECO:0000256" key="2">
    <source>
        <dbReference type="SAM" id="SignalP"/>
    </source>
</evidence>
<keyword evidence="5" id="KW-1185">Reference proteome</keyword>
<dbReference type="RefSeq" id="WP_102246220.1">
    <property type="nucleotide sequence ID" value="NZ_CP025682.1"/>
</dbReference>
<evidence type="ECO:0000313" key="3">
    <source>
        <dbReference type="EMBL" id="AUN94148.1"/>
    </source>
</evidence>
<dbReference type="EMBL" id="CP025682">
    <property type="protein sequence ID" value="AUN94653.1"/>
    <property type="molecule type" value="Genomic_DNA"/>
</dbReference>
<dbReference type="OrthoDB" id="8592387at2"/>
<evidence type="ECO:0000256" key="1">
    <source>
        <dbReference type="SAM" id="MobiDB-lite"/>
    </source>
</evidence>
<evidence type="ECO:0000313" key="4">
    <source>
        <dbReference type="EMBL" id="AUN94653.1"/>
    </source>
</evidence>
<keyword evidence="2" id="KW-0732">Signal</keyword>
<dbReference type="KEGG" id="atw:C0099_03840"/>
<feature type="compositionally biased region" description="Basic and acidic residues" evidence="1">
    <location>
        <begin position="23"/>
        <end position="46"/>
    </location>
</feature>
<protein>
    <submittedName>
        <fullName evidence="3">Uncharacterized protein</fullName>
    </submittedName>
</protein>
<organism evidence="3 5">
    <name type="scientific">Pseudazoarcus pumilus</name>
    <dbReference type="NCBI Taxonomy" id="2067960"/>
    <lineage>
        <taxon>Bacteria</taxon>
        <taxon>Pseudomonadati</taxon>
        <taxon>Pseudomonadota</taxon>
        <taxon>Betaproteobacteria</taxon>
        <taxon>Rhodocyclales</taxon>
        <taxon>Zoogloeaceae</taxon>
        <taxon>Pseudazoarcus</taxon>
    </lineage>
</organism>
<dbReference type="EMBL" id="CP025682">
    <property type="protein sequence ID" value="AUN94148.1"/>
    <property type="molecule type" value="Genomic_DNA"/>
</dbReference>
<dbReference type="KEGG" id="atw:C0099_06705"/>
<name>A0A2I6S4H9_9RHOO</name>
<proteinExistence type="predicted"/>
<accession>A0A2I6S4H9</accession>
<gene>
    <name evidence="3" type="ORF">C0099_03840</name>
    <name evidence="4" type="ORF">C0099_06705</name>
</gene>
<feature type="chain" id="PRO_5015082189" evidence="2">
    <location>
        <begin position="21"/>
        <end position="138"/>
    </location>
</feature>
<dbReference type="Proteomes" id="UP000242205">
    <property type="component" value="Chromosome"/>
</dbReference>
<reference evidence="3" key="2">
    <citation type="journal article" date="2019" name="Int. J. Syst. Evol. Microbiol.">
        <title>Azoarcus pumilus sp. nov., isolated from seawater in Sanya, China.</title>
        <authorList>
            <person name="Fu G.Y."/>
            <person name="Yu X.Y."/>
            <person name="Yu X.D."/>
            <person name="Zhao Z."/>
            <person name="Chen C."/>
            <person name="Wang R.J."/>
            <person name="Wu M."/>
            <person name="Zhang X.Q."/>
        </authorList>
    </citation>
    <scope>NUCLEOTIDE SEQUENCE</scope>
    <source>
        <strain evidence="3">SY39</strain>
    </source>
</reference>
<feature type="region of interest" description="Disordered" evidence="1">
    <location>
        <begin position="23"/>
        <end position="51"/>
    </location>
</feature>
<sequence>MNARTLILLSCLLAATPALADKSHGHAHGDGHGHSHAEEGAHDHAPKHGGIVSEANDLDFELVSQDGLRLFVRDHGEPVNTDGGSAKLTVVSKDGKQDIELAPAGEHFAGTAQLPAGARVVARVTLGGRTMAVRFAMP</sequence>
<reference evidence="3 5" key="1">
    <citation type="submission" date="2018-01" db="EMBL/GenBank/DDBJ databases">
        <authorList>
            <person name="Fu G.-Y."/>
        </authorList>
    </citation>
    <scope>NUCLEOTIDE SEQUENCE [LARGE SCALE GENOMIC DNA]</scope>
    <source>
        <strain evidence="3 5">SY39</strain>
    </source>
</reference>
<feature type="signal peptide" evidence="2">
    <location>
        <begin position="1"/>
        <end position="20"/>
    </location>
</feature>
<dbReference type="AlphaFoldDB" id="A0A2I6S4H9"/>
<evidence type="ECO:0000313" key="5">
    <source>
        <dbReference type="Proteomes" id="UP000242205"/>
    </source>
</evidence>